<protein>
    <submittedName>
        <fullName evidence="1">Uncharacterized protein</fullName>
    </submittedName>
</protein>
<sequence>MSATPPPIYDPRSTPPTTLKPYLELPHLLSLTWLAYPILSLLFVAFRLQLSSASASDAVSSAKDDLLASCKAAEQAATAAASMPRYMAVATNARITDAVNDTMNGAREALVLALTVMEAIINFIVDTYRSTFLCFLELVVRGGLSLLIGAVQELSTFVTSTFSTIRTSIQSDVTAANKAIQSAVDGINKINPFGNITVPQFSIPSLSLLENVTLPTDFENALVSLNNSLPTLSDLKDKVDSLIDTPFELVKKDINDTFAGLSFDVNALPIPAQNTVQFCDQMDTSVVDDLGRDLVRIATIGTIILIIAACLLIAAHGVLEWYKWRCQRIHMRRIREAWMTDPSLYRAESKPGGAPVVELSDHNLLMLHGNMLHPLLMKIANRISALCRLSPSQHVKLSWFFHYIFHPPAFACFLIGFVGLLSVELQLLAVRPLADKYSEQAVASANDFTNTIATSINASMYNQSAAYANDINGRVDTVQSSINDGLFGWVNSTTTTLNDTINGFYDDLQDAVQTVFNGTILESPVEEFIRCFLGSKVNAIEEALTFLHNNLVVNIPRVNESVLVLSPQDVDEATRPIATAAIGGGSGNSQGVVGKLVNTYISSLHTERIMFAVFIGLWLLVVLMAISVILWHAYGKPAIEAHRRRQWRKKHRAGIESIIVPFRQRTPSRRAADIEKPHVHVSLVPPPERRDPHSFTSPPGYTQSCLREVVGVNPRRQLPFGPRRQDSADVQPTMAPIAGTPTWKKPFTAEFWGLRKDTPKVDLATVSSDSGSDHVRPQLMVTTSAGSTRPIGDLRDSPEEYERDPTSAWSASPHKSNWLSNIVPAKMPSLRSKHRRTNTEPLDARSASIDNIPVLVPNQTPFAVPLHHGYGAEERAAFRPPPPPPSLHLPGYPTYGTVTEYSTRHLMPPSPANPKFFPPPPKRTVTDPSTRPPPSPPGLPQIGHNRHALQAVNPFATPFDDEYQEGRRSSVRRSSPTNPFIGVAF</sequence>
<proteinExistence type="predicted"/>
<dbReference type="EMBL" id="JANHOG010000374">
    <property type="protein sequence ID" value="KAJ3555009.1"/>
    <property type="molecule type" value="Genomic_DNA"/>
</dbReference>
<dbReference type="Proteomes" id="UP001148662">
    <property type="component" value="Unassembled WGS sequence"/>
</dbReference>
<evidence type="ECO:0000313" key="2">
    <source>
        <dbReference type="Proteomes" id="UP001148662"/>
    </source>
</evidence>
<organism evidence="1 2">
    <name type="scientific">Phlebia brevispora</name>
    <dbReference type="NCBI Taxonomy" id="194682"/>
    <lineage>
        <taxon>Eukaryota</taxon>
        <taxon>Fungi</taxon>
        <taxon>Dikarya</taxon>
        <taxon>Basidiomycota</taxon>
        <taxon>Agaricomycotina</taxon>
        <taxon>Agaricomycetes</taxon>
        <taxon>Polyporales</taxon>
        <taxon>Meruliaceae</taxon>
        <taxon>Phlebia</taxon>
    </lineage>
</organism>
<gene>
    <name evidence="1" type="ORF">NM688_g2805</name>
</gene>
<evidence type="ECO:0000313" key="1">
    <source>
        <dbReference type="EMBL" id="KAJ3555009.1"/>
    </source>
</evidence>
<comment type="caution">
    <text evidence="1">The sequence shown here is derived from an EMBL/GenBank/DDBJ whole genome shotgun (WGS) entry which is preliminary data.</text>
</comment>
<keyword evidence="2" id="KW-1185">Reference proteome</keyword>
<accession>A0ACC1T7G0</accession>
<reference evidence="1" key="1">
    <citation type="submission" date="2022-07" db="EMBL/GenBank/DDBJ databases">
        <title>Genome Sequence of Phlebia brevispora.</title>
        <authorList>
            <person name="Buettner E."/>
        </authorList>
    </citation>
    <scope>NUCLEOTIDE SEQUENCE</scope>
    <source>
        <strain evidence="1">MPL23</strain>
    </source>
</reference>
<name>A0ACC1T7G0_9APHY</name>